<evidence type="ECO:0000256" key="7">
    <source>
        <dbReference type="ARBA" id="ARBA00022737"/>
    </source>
</evidence>
<keyword evidence="11 14" id="KW-0482">Metalloprotease</keyword>
<dbReference type="GO" id="GO:0005886">
    <property type="term" value="C:plasma membrane"/>
    <property type="evidence" value="ECO:0007669"/>
    <property type="project" value="UniProtKB-SubCell"/>
</dbReference>
<accession>A0A6L9SH05</accession>
<feature type="transmembrane region" description="Helical" evidence="14">
    <location>
        <begin position="109"/>
        <end position="132"/>
    </location>
</feature>
<feature type="domain" description="CBS" evidence="18">
    <location>
        <begin position="251"/>
        <end position="308"/>
    </location>
</feature>
<evidence type="ECO:0000256" key="16">
    <source>
        <dbReference type="PIRSR" id="PIRSR006404-2"/>
    </source>
</evidence>
<evidence type="ECO:0000259" key="18">
    <source>
        <dbReference type="PROSITE" id="PS51371"/>
    </source>
</evidence>
<dbReference type="Gene3D" id="3.10.580.10">
    <property type="entry name" value="CBS-domain"/>
    <property type="match status" value="1"/>
</dbReference>
<dbReference type="SUPFAM" id="SSF54631">
    <property type="entry name" value="CBS-domain pair"/>
    <property type="match status" value="1"/>
</dbReference>
<sequence length="394" mass="41551">MTETVRLGTIAGVRVGLHWSVLGIVVLLVFGLAGGLLPEQFPGEPAAAYILAALVATALFVLSLLAHEVGHAVVATRNGIEVEGITLWLLGGVAGLRGEAKDAATDFRIAGVGPLISLGLGGVFLAATWASITLDAPDLVSGVLGYLTTINVLLALFNLIPAAPLDGGRILRAMLWAWRGDRPQAQIWSARAGRVFGLILIALGLFSLFSDYGGGLWWILIGLFVVTMASAEEHHARMGAVLAGLRARDIMTADPDTADPDQDVAEFVHDVAMVRRHSAFPLLRPGGEVQGMVTLNRIRSVPREQHSETTLGEISCPIADVPVIRPDELVSDILVRLSGCADGRALVMDGGRLVGIISPSDVSRAVSLRGIGVDDFNGADLTYRRGSDMGSPRS</sequence>
<evidence type="ECO:0000256" key="17">
    <source>
        <dbReference type="PROSITE-ProRule" id="PRU00703"/>
    </source>
</evidence>
<dbReference type="GO" id="GO:0046872">
    <property type="term" value="F:metal ion binding"/>
    <property type="evidence" value="ECO:0007669"/>
    <property type="project" value="UniProtKB-UniRule"/>
</dbReference>
<feature type="transmembrane region" description="Helical" evidence="14">
    <location>
        <begin position="16"/>
        <end position="37"/>
    </location>
</feature>
<evidence type="ECO:0000256" key="14">
    <source>
        <dbReference type="PIRNR" id="PIRNR006404"/>
    </source>
</evidence>
<protein>
    <recommendedName>
        <fullName evidence="14">Zinc metalloprotease</fullName>
    </recommendedName>
</protein>
<evidence type="ECO:0000256" key="10">
    <source>
        <dbReference type="ARBA" id="ARBA00022989"/>
    </source>
</evidence>
<keyword evidence="9 14" id="KW-0862">Zinc</keyword>
<dbReference type="InterPro" id="IPR046342">
    <property type="entry name" value="CBS_dom_sf"/>
</dbReference>
<keyword evidence="5 14" id="KW-0812">Transmembrane</keyword>
<dbReference type="Proteomes" id="UP000475214">
    <property type="component" value="Unassembled WGS sequence"/>
</dbReference>
<dbReference type="AlphaFoldDB" id="A0A6L9SH05"/>
<evidence type="ECO:0000256" key="6">
    <source>
        <dbReference type="ARBA" id="ARBA00022723"/>
    </source>
</evidence>
<evidence type="ECO:0000256" key="9">
    <source>
        <dbReference type="ARBA" id="ARBA00022833"/>
    </source>
</evidence>
<dbReference type="EMBL" id="JAAGOA010000034">
    <property type="protein sequence ID" value="NEE04437.1"/>
    <property type="molecule type" value="Genomic_DNA"/>
</dbReference>
<comment type="cofactor">
    <cofactor evidence="14 16">
        <name>Zn(2+)</name>
        <dbReference type="ChEBI" id="CHEBI:29105"/>
    </cofactor>
    <text evidence="14 16">Binds 1 zinc ion per subunit.</text>
</comment>
<evidence type="ECO:0000256" key="4">
    <source>
        <dbReference type="ARBA" id="ARBA00022670"/>
    </source>
</evidence>
<keyword evidence="3 14" id="KW-1003">Cell membrane</keyword>
<keyword evidence="4 14" id="KW-0645">Protease</keyword>
<evidence type="ECO:0000256" key="13">
    <source>
        <dbReference type="ARBA" id="ARBA00023136"/>
    </source>
</evidence>
<keyword evidence="7" id="KW-0677">Repeat</keyword>
<dbReference type="InterPro" id="IPR016483">
    <property type="entry name" value="UCP006404_Pept_M50_CBS"/>
</dbReference>
<evidence type="ECO:0000256" key="2">
    <source>
        <dbReference type="ARBA" id="ARBA00007931"/>
    </source>
</evidence>
<evidence type="ECO:0000313" key="20">
    <source>
        <dbReference type="Proteomes" id="UP000475214"/>
    </source>
</evidence>
<dbReference type="PROSITE" id="PS51371">
    <property type="entry name" value="CBS"/>
    <property type="match status" value="2"/>
</dbReference>
<dbReference type="PANTHER" id="PTHR39188">
    <property type="entry name" value="MEMBRANE-ASSOCIATED ZINC METALLOPROTEASE M50B"/>
    <property type="match status" value="1"/>
</dbReference>
<feature type="transmembrane region" description="Helical" evidence="14">
    <location>
        <begin position="144"/>
        <end position="165"/>
    </location>
</feature>
<feature type="binding site" evidence="16">
    <location>
        <position position="67"/>
    </location>
    <ligand>
        <name>Zn(2+)</name>
        <dbReference type="ChEBI" id="CHEBI:29105"/>
        <note>catalytic</note>
    </ligand>
</feature>
<feature type="domain" description="CBS" evidence="18">
    <location>
        <begin position="317"/>
        <end position="373"/>
    </location>
</feature>
<evidence type="ECO:0000256" key="8">
    <source>
        <dbReference type="ARBA" id="ARBA00022801"/>
    </source>
</evidence>
<dbReference type="InterPro" id="IPR000644">
    <property type="entry name" value="CBS_dom"/>
</dbReference>
<reference evidence="19 20" key="1">
    <citation type="submission" date="2020-02" db="EMBL/GenBank/DDBJ databases">
        <authorList>
            <person name="Li X.-J."/>
            <person name="Han X.-M."/>
        </authorList>
    </citation>
    <scope>NUCLEOTIDE SEQUENCE [LARGE SCALE GENOMIC DNA]</scope>
    <source>
        <strain evidence="19 20">CCTCC AB 2017055</strain>
    </source>
</reference>
<feature type="transmembrane region" description="Helical" evidence="14">
    <location>
        <begin position="49"/>
        <end position="67"/>
    </location>
</feature>
<dbReference type="RefSeq" id="WP_163744967.1">
    <property type="nucleotide sequence ID" value="NZ_JAAGOA010000034.1"/>
</dbReference>
<dbReference type="Pfam" id="PF02163">
    <property type="entry name" value="Peptidase_M50"/>
    <property type="match status" value="2"/>
</dbReference>
<dbReference type="GO" id="GO:0006508">
    <property type="term" value="P:proteolysis"/>
    <property type="evidence" value="ECO:0007669"/>
    <property type="project" value="UniProtKB-KW"/>
</dbReference>
<keyword evidence="6 14" id="KW-0479">Metal-binding</keyword>
<evidence type="ECO:0000256" key="11">
    <source>
        <dbReference type="ARBA" id="ARBA00023049"/>
    </source>
</evidence>
<keyword evidence="8 14" id="KW-0378">Hydrolase</keyword>
<gene>
    <name evidence="19" type="ORF">G1H10_30145</name>
</gene>
<dbReference type="CDD" id="cd06164">
    <property type="entry name" value="S2P-M50_SpoIVFB_CBS"/>
    <property type="match status" value="1"/>
</dbReference>
<feature type="transmembrane region" description="Helical" evidence="14">
    <location>
        <begin position="192"/>
        <end position="209"/>
    </location>
</feature>
<dbReference type="Pfam" id="PF00571">
    <property type="entry name" value="CBS"/>
    <property type="match status" value="2"/>
</dbReference>
<dbReference type="PANTHER" id="PTHR39188:SF3">
    <property type="entry name" value="STAGE IV SPORULATION PROTEIN FB"/>
    <property type="match status" value="1"/>
</dbReference>
<keyword evidence="20" id="KW-1185">Reference proteome</keyword>
<evidence type="ECO:0000256" key="5">
    <source>
        <dbReference type="ARBA" id="ARBA00022692"/>
    </source>
</evidence>
<evidence type="ECO:0000313" key="19">
    <source>
        <dbReference type="EMBL" id="NEE04437.1"/>
    </source>
</evidence>
<feature type="binding site" evidence="16">
    <location>
        <position position="71"/>
    </location>
    <ligand>
        <name>Zn(2+)</name>
        <dbReference type="ChEBI" id="CHEBI:29105"/>
        <note>catalytic</note>
    </ligand>
</feature>
<keyword evidence="12 17" id="KW-0129">CBS domain</keyword>
<organism evidence="19 20">
    <name type="scientific">Phytoactinopolyspora halotolerans</name>
    <dbReference type="NCBI Taxonomy" id="1981512"/>
    <lineage>
        <taxon>Bacteria</taxon>
        <taxon>Bacillati</taxon>
        <taxon>Actinomycetota</taxon>
        <taxon>Actinomycetes</taxon>
        <taxon>Jiangellales</taxon>
        <taxon>Jiangellaceae</taxon>
        <taxon>Phytoactinopolyspora</taxon>
    </lineage>
</organism>
<feature type="binding site" evidence="16">
    <location>
        <position position="166"/>
    </location>
    <ligand>
        <name>Zn(2+)</name>
        <dbReference type="ChEBI" id="CHEBI:29105"/>
        <note>catalytic</note>
    </ligand>
</feature>
<evidence type="ECO:0000256" key="12">
    <source>
        <dbReference type="ARBA" id="ARBA00023122"/>
    </source>
</evidence>
<dbReference type="PIRSF" id="PIRSF006404">
    <property type="entry name" value="UCP006404_Pept_M50_CBS"/>
    <property type="match status" value="1"/>
</dbReference>
<proteinExistence type="inferred from homology"/>
<dbReference type="InterPro" id="IPR008915">
    <property type="entry name" value="Peptidase_M50"/>
</dbReference>
<keyword evidence="10 14" id="KW-1133">Transmembrane helix</keyword>
<keyword evidence="13 14" id="KW-0472">Membrane</keyword>
<feature type="active site" evidence="15">
    <location>
        <position position="68"/>
    </location>
</feature>
<comment type="similarity">
    <text evidence="2 14">Belongs to the peptidase M50B family.</text>
</comment>
<evidence type="ECO:0000256" key="1">
    <source>
        <dbReference type="ARBA" id="ARBA00004651"/>
    </source>
</evidence>
<comment type="caution">
    <text evidence="19">The sequence shown here is derived from an EMBL/GenBank/DDBJ whole genome shotgun (WGS) entry which is preliminary data.</text>
</comment>
<comment type="subcellular location">
    <subcellularLocation>
        <location evidence="1 14">Cell membrane</location>
        <topology evidence="1 14">Multi-pass membrane protein</topology>
    </subcellularLocation>
</comment>
<name>A0A6L9SH05_9ACTN</name>
<evidence type="ECO:0000256" key="3">
    <source>
        <dbReference type="ARBA" id="ARBA00022475"/>
    </source>
</evidence>
<dbReference type="SMART" id="SM00116">
    <property type="entry name" value="CBS"/>
    <property type="match status" value="2"/>
</dbReference>
<evidence type="ECO:0000256" key="15">
    <source>
        <dbReference type="PIRSR" id="PIRSR006404-1"/>
    </source>
</evidence>
<dbReference type="GO" id="GO:0008237">
    <property type="term" value="F:metallopeptidase activity"/>
    <property type="evidence" value="ECO:0007669"/>
    <property type="project" value="UniProtKB-UniRule"/>
</dbReference>